<keyword evidence="2" id="KW-0677">Repeat</keyword>
<dbReference type="EMBL" id="FUEG01000002">
    <property type="protein sequence ID" value="SJL00921.1"/>
    <property type="molecule type" value="Genomic_DNA"/>
</dbReference>
<dbReference type="PROSITE" id="PS00845">
    <property type="entry name" value="CAP_GLY_1"/>
    <property type="match status" value="1"/>
</dbReference>
<dbReference type="AlphaFoldDB" id="A0A284QWV1"/>
<evidence type="ECO:0000313" key="4">
    <source>
        <dbReference type="EMBL" id="SJL00921.1"/>
    </source>
</evidence>
<dbReference type="Gene3D" id="3.80.10.10">
    <property type="entry name" value="Ribonuclease Inhibitor"/>
    <property type="match status" value="2"/>
</dbReference>
<keyword evidence="5" id="KW-1185">Reference proteome</keyword>
<dbReference type="InterPro" id="IPR000938">
    <property type="entry name" value="CAP-Gly_domain"/>
</dbReference>
<proteinExistence type="predicted"/>
<dbReference type="SUPFAM" id="SSF74924">
    <property type="entry name" value="Cap-Gly domain"/>
    <property type="match status" value="1"/>
</dbReference>
<feature type="domain" description="CAP-Gly" evidence="3">
    <location>
        <begin position="55"/>
        <end position="99"/>
    </location>
</feature>
<dbReference type="InterPro" id="IPR032675">
    <property type="entry name" value="LRR_dom_sf"/>
</dbReference>
<dbReference type="InterPro" id="IPR036859">
    <property type="entry name" value="CAP-Gly_dom_sf"/>
</dbReference>
<dbReference type="SUPFAM" id="SSF52047">
    <property type="entry name" value="RNI-like"/>
    <property type="match status" value="1"/>
</dbReference>
<dbReference type="STRING" id="47428.A0A284QWV1"/>
<evidence type="ECO:0000256" key="2">
    <source>
        <dbReference type="ARBA" id="ARBA00022737"/>
    </source>
</evidence>
<evidence type="ECO:0000256" key="1">
    <source>
        <dbReference type="ARBA" id="ARBA00022614"/>
    </source>
</evidence>
<organism evidence="4 5">
    <name type="scientific">Armillaria ostoyae</name>
    <name type="common">Armillaria root rot fungus</name>
    <dbReference type="NCBI Taxonomy" id="47428"/>
    <lineage>
        <taxon>Eukaryota</taxon>
        <taxon>Fungi</taxon>
        <taxon>Dikarya</taxon>
        <taxon>Basidiomycota</taxon>
        <taxon>Agaricomycotina</taxon>
        <taxon>Agaricomycetes</taxon>
        <taxon>Agaricomycetidae</taxon>
        <taxon>Agaricales</taxon>
        <taxon>Marasmiineae</taxon>
        <taxon>Physalacriaceae</taxon>
        <taxon>Armillaria</taxon>
    </lineage>
</organism>
<dbReference type="Gene3D" id="2.30.30.190">
    <property type="entry name" value="CAP Gly-rich-like domain"/>
    <property type="match status" value="1"/>
</dbReference>
<sequence length="564" mass="62545">MAYFASLVGPGLRTASPDQASQTPNLYLTLDAMELPPIGARISLSGHIGSTRFVGPVRETTGTWLGVEWDNPERGKHDGVRDGTRYFSCRIPNSGSFIRPSSNVSYGRSFLEALQSKYIELPHGSESTEKVILGSSRGAIEIEAVNLDKIRQKFSNLERLREISLDNELVCKGDEPPGAIKKTCPNVRGLDLSMSLVPSWDVVASITAELPGLTRLVLNRNRLVSSGDTSKMSSAFMRVTDLQLNDTLTSWDQMLEIVRFMPKLQQVEMGYNHLMRLSEGLDTASPTVTIQSINLDSNLLSDWIHIMECLGHSCASLTTIILTSNDIKDIPFPTECQSRFPAIRSVSLSANGLGSWRDIDALAAWCPGLETLYIRGNPLVQETDQARYSRQFIIAKIPSLVALDATAISSKERTDCELFYLSHISHNDAGSEGELIKKHPQWNKLRAKHGLLGEAPTQPQDKTDRLSKRLIELNAYRTMSPTIDLAQLHKTQPVKIKALPSMALHILRQKLCKATKTGTKADVAIWMIMRDNSVVELGVDRDKQDIAWLGFDHGSSIVFYINES</sequence>
<dbReference type="Pfam" id="PF01302">
    <property type="entry name" value="CAP_GLY"/>
    <property type="match status" value="1"/>
</dbReference>
<dbReference type="PANTHER" id="PTHR18849:SF0">
    <property type="entry name" value="CILIA- AND FLAGELLA-ASSOCIATED PROTEIN 410-RELATED"/>
    <property type="match status" value="1"/>
</dbReference>
<keyword evidence="1" id="KW-0433">Leucine-rich repeat</keyword>
<dbReference type="PANTHER" id="PTHR18849">
    <property type="entry name" value="LEUCINE RICH REPEAT PROTEIN"/>
    <property type="match status" value="1"/>
</dbReference>
<accession>A0A284QWV1</accession>
<evidence type="ECO:0000313" key="5">
    <source>
        <dbReference type="Proteomes" id="UP000219338"/>
    </source>
</evidence>
<dbReference type="PROSITE" id="PS50245">
    <property type="entry name" value="CAP_GLY_2"/>
    <property type="match status" value="1"/>
</dbReference>
<evidence type="ECO:0000259" key="3">
    <source>
        <dbReference type="PROSITE" id="PS50245"/>
    </source>
</evidence>
<dbReference type="SMART" id="SM01052">
    <property type="entry name" value="CAP_GLY"/>
    <property type="match status" value="1"/>
</dbReference>
<reference evidence="5" key="1">
    <citation type="journal article" date="2017" name="Nat. Ecol. Evol.">
        <title>Genome expansion and lineage-specific genetic innovations in the forest pathogenic fungi Armillaria.</title>
        <authorList>
            <person name="Sipos G."/>
            <person name="Prasanna A.N."/>
            <person name="Walter M.C."/>
            <person name="O'Connor E."/>
            <person name="Balint B."/>
            <person name="Krizsan K."/>
            <person name="Kiss B."/>
            <person name="Hess J."/>
            <person name="Varga T."/>
            <person name="Slot J."/>
            <person name="Riley R."/>
            <person name="Boka B."/>
            <person name="Rigling D."/>
            <person name="Barry K."/>
            <person name="Lee J."/>
            <person name="Mihaltcheva S."/>
            <person name="LaButti K."/>
            <person name="Lipzen A."/>
            <person name="Waldron R."/>
            <person name="Moloney N.M."/>
            <person name="Sperisen C."/>
            <person name="Kredics L."/>
            <person name="Vagvoelgyi C."/>
            <person name="Patrignani A."/>
            <person name="Fitzpatrick D."/>
            <person name="Nagy I."/>
            <person name="Doyle S."/>
            <person name="Anderson J.B."/>
            <person name="Grigoriev I.V."/>
            <person name="Gueldener U."/>
            <person name="Muensterkoetter M."/>
            <person name="Nagy L.G."/>
        </authorList>
    </citation>
    <scope>NUCLEOTIDE SEQUENCE [LARGE SCALE GENOMIC DNA]</scope>
    <source>
        <strain evidence="5">C18/9</strain>
    </source>
</reference>
<name>A0A284QWV1_ARMOS</name>
<dbReference type="OrthoDB" id="5273213at2759"/>
<dbReference type="Proteomes" id="UP000219338">
    <property type="component" value="Unassembled WGS sequence"/>
</dbReference>
<protein>
    <recommendedName>
        <fullName evidence="3">CAP-Gly domain-containing protein</fullName>
    </recommendedName>
</protein>
<gene>
    <name evidence="4" type="ORF">ARMOST_04235</name>
</gene>
<dbReference type="OMA" id="SEESHMF"/>